<protein>
    <recommendedName>
        <fullName evidence="11">RING-type domain-containing protein</fullName>
    </recommendedName>
</protein>
<keyword evidence="13" id="KW-1185">Reference proteome</keyword>
<keyword evidence="6 10" id="KW-1133">Transmembrane helix</keyword>
<keyword evidence="2 10" id="KW-0812">Transmembrane</keyword>
<dbReference type="InterPro" id="IPR051653">
    <property type="entry name" value="E3_ligase_sorting_rcpt"/>
</dbReference>
<organism evidence="12 13">
    <name type="scientific">Mortierella polycephala</name>
    <dbReference type="NCBI Taxonomy" id="41804"/>
    <lineage>
        <taxon>Eukaryota</taxon>
        <taxon>Fungi</taxon>
        <taxon>Fungi incertae sedis</taxon>
        <taxon>Mucoromycota</taxon>
        <taxon>Mortierellomycotina</taxon>
        <taxon>Mortierellomycetes</taxon>
        <taxon>Mortierellales</taxon>
        <taxon>Mortierellaceae</taxon>
        <taxon>Mortierella</taxon>
    </lineage>
</organism>
<dbReference type="FunFam" id="3.30.40.10:FF:000388">
    <property type="entry name" value="Putative RING zinc finger domain superfamily protein"/>
    <property type="match status" value="1"/>
</dbReference>
<dbReference type="OrthoDB" id="8062037at2759"/>
<feature type="transmembrane region" description="Helical" evidence="10">
    <location>
        <begin position="20"/>
        <end position="42"/>
    </location>
</feature>
<proteinExistence type="predicted"/>
<feature type="compositionally biased region" description="Low complexity" evidence="9">
    <location>
        <begin position="195"/>
        <end position="222"/>
    </location>
</feature>
<evidence type="ECO:0000256" key="1">
    <source>
        <dbReference type="ARBA" id="ARBA00004167"/>
    </source>
</evidence>
<dbReference type="SUPFAM" id="SSF57850">
    <property type="entry name" value="RING/U-box"/>
    <property type="match status" value="1"/>
</dbReference>
<dbReference type="Proteomes" id="UP000726737">
    <property type="component" value="Unassembled WGS sequence"/>
</dbReference>
<accession>A0A9P6QBD9</accession>
<keyword evidence="4 8" id="KW-0863">Zinc-finger</keyword>
<evidence type="ECO:0000256" key="6">
    <source>
        <dbReference type="ARBA" id="ARBA00022989"/>
    </source>
</evidence>
<evidence type="ECO:0000256" key="9">
    <source>
        <dbReference type="SAM" id="MobiDB-lite"/>
    </source>
</evidence>
<comment type="subcellular location">
    <subcellularLocation>
        <location evidence="1">Membrane</location>
        <topology evidence="1">Single-pass membrane protein</topology>
    </subcellularLocation>
</comment>
<evidence type="ECO:0000256" key="5">
    <source>
        <dbReference type="ARBA" id="ARBA00022833"/>
    </source>
</evidence>
<dbReference type="Gene3D" id="3.30.40.10">
    <property type="entry name" value="Zinc/RING finger domain, C3HC4 (zinc finger)"/>
    <property type="match status" value="1"/>
</dbReference>
<dbReference type="InterPro" id="IPR001841">
    <property type="entry name" value="Znf_RING"/>
</dbReference>
<dbReference type="Pfam" id="PF13639">
    <property type="entry name" value="zf-RING_2"/>
    <property type="match status" value="1"/>
</dbReference>
<feature type="domain" description="RING-type" evidence="11">
    <location>
        <begin position="81"/>
        <end position="123"/>
    </location>
</feature>
<dbReference type="InterPro" id="IPR013083">
    <property type="entry name" value="Znf_RING/FYVE/PHD"/>
</dbReference>
<feature type="compositionally biased region" description="Low complexity" evidence="9">
    <location>
        <begin position="148"/>
        <end position="176"/>
    </location>
</feature>
<keyword evidence="3" id="KW-0479">Metal-binding</keyword>
<dbReference type="PROSITE" id="PS50089">
    <property type="entry name" value="ZF_RING_2"/>
    <property type="match status" value="1"/>
</dbReference>
<evidence type="ECO:0000313" key="12">
    <source>
        <dbReference type="EMBL" id="KAG0263550.1"/>
    </source>
</evidence>
<dbReference type="PANTHER" id="PTHR47168:SF1">
    <property type="entry name" value="OS02G0798600 PROTEIN"/>
    <property type="match status" value="1"/>
</dbReference>
<dbReference type="PANTHER" id="PTHR47168">
    <property type="entry name" value="RING ZINC FINGER DOMAIN SUPERFAMILY PROTEIN-RELATED"/>
    <property type="match status" value="1"/>
</dbReference>
<dbReference type="SMART" id="SM00744">
    <property type="entry name" value="RINGv"/>
    <property type="match status" value="1"/>
</dbReference>
<feature type="compositionally biased region" description="Polar residues" evidence="9">
    <location>
        <begin position="136"/>
        <end position="147"/>
    </location>
</feature>
<dbReference type="InterPro" id="IPR011016">
    <property type="entry name" value="Znf_RING-CH"/>
</dbReference>
<name>A0A9P6QBD9_9FUNG</name>
<gene>
    <name evidence="12" type="ORF">BG011_008614</name>
</gene>
<dbReference type="AlphaFoldDB" id="A0A9P6QBD9"/>
<keyword evidence="5" id="KW-0862">Zinc</keyword>
<reference evidence="12" key="1">
    <citation type="journal article" date="2020" name="Fungal Divers.">
        <title>Resolving the Mortierellaceae phylogeny through synthesis of multi-gene phylogenetics and phylogenomics.</title>
        <authorList>
            <person name="Vandepol N."/>
            <person name="Liber J."/>
            <person name="Desiro A."/>
            <person name="Na H."/>
            <person name="Kennedy M."/>
            <person name="Barry K."/>
            <person name="Grigoriev I.V."/>
            <person name="Miller A.N."/>
            <person name="O'Donnell K."/>
            <person name="Stajich J.E."/>
            <person name="Bonito G."/>
        </authorList>
    </citation>
    <scope>NUCLEOTIDE SEQUENCE</scope>
    <source>
        <strain evidence="12">KOD948</strain>
    </source>
</reference>
<keyword evidence="7 10" id="KW-0472">Membrane</keyword>
<sequence length="238" mass="26581">MEFGNEFLVKMTPDDMNWPVLDVIIFIILSPAFVILFLYFLWRIRLRQQLIADLAPTEVVDNLPIKVFYASKLQENDPLECVICLEEFEDEAELRVLPCRHEYHVACIDNWLTTRKKFCPICKRDICTATESTPLLRSSTDNEAQTESYNTIPSNNSSPTSESTASSSASTSDVPGGSSGSRSHQPTRSNRSNHPATRVRPAVPDVVVPIPARARASSSSSSPPQPDSNTEQDVLRRV</sequence>
<comment type="caution">
    <text evidence="12">The sequence shown here is derived from an EMBL/GenBank/DDBJ whole genome shotgun (WGS) entry which is preliminary data.</text>
</comment>
<feature type="compositionally biased region" description="Polar residues" evidence="9">
    <location>
        <begin position="180"/>
        <end position="194"/>
    </location>
</feature>
<dbReference type="EMBL" id="JAAAJA010000072">
    <property type="protein sequence ID" value="KAG0263550.1"/>
    <property type="molecule type" value="Genomic_DNA"/>
</dbReference>
<dbReference type="SMART" id="SM00184">
    <property type="entry name" value="RING"/>
    <property type="match status" value="1"/>
</dbReference>
<evidence type="ECO:0000256" key="10">
    <source>
        <dbReference type="SAM" id="Phobius"/>
    </source>
</evidence>
<dbReference type="GO" id="GO:0008270">
    <property type="term" value="F:zinc ion binding"/>
    <property type="evidence" value="ECO:0007669"/>
    <property type="project" value="UniProtKB-KW"/>
</dbReference>
<evidence type="ECO:0000256" key="2">
    <source>
        <dbReference type="ARBA" id="ARBA00022692"/>
    </source>
</evidence>
<evidence type="ECO:0000313" key="13">
    <source>
        <dbReference type="Proteomes" id="UP000726737"/>
    </source>
</evidence>
<evidence type="ECO:0000256" key="7">
    <source>
        <dbReference type="ARBA" id="ARBA00023136"/>
    </source>
</evidence>
<evidence type="ECO:0000256" key="4">
    <source>
        <dbReference type="ARBA" id="ARBA00022771"/>
    </source>
</evidence>
<dbReference type="GO" id="GO:0016020">
    <property type="term" value="C:membrane"/>
    <property type="evidence" value="ECO:0007669"/>
    <property type="project" value="UniProtKB-SubCell"/>
</dbReference>
<evidence type="ECO:0000259" key="11">
    <source>
        <dbReference type="PROSITE" id="PS50089"/>
    </source>
</evidence>
<evidence type="ECO:0000256" key="8">
    <source>
        <dbReference type="PROSITE-ProRule" id="PRU00175"/>
    </source>
</evidence>
<evidence type="ECO:0000256" key="3">
    <source>
        <dbReference type="ARBA" id="ARBA00022723"/>
    </source>
</evidence>
<feature type="region of interest" description="Disordered" evidence="9">
    <location>
        <begin position="136"/>
        <end position="238"/>
    </location>
</feature>